<name>A0A0N4YIC3_NIPBR</name>
<evidence type="ECO:0000313" key="3">
    <source>
        <dbReference type="Proteomes" id="UP000271162"/>
    </source>
</evidence>
<protein>
    <submittedName>
        <fullName evidence="2 4">Uncharacterized protein</fullName>
    </submittedName>
</protein>
<reference evidence="2 3" key="2">
    <citation type="submission" date="2018-11" db="EMBL/GenBank/DDBJ databases">
        <authorList>
            <consortium name="Pathogen Informatics"/>
        </authorList>
    </citation>
    <scope>NUCLEOTIDE SEQUENCE [LARGE SCALE GENOMIC DNA]</scope>
</reference>
<evidence type="ECO:0000256" key="1">
    <source>
        <dbReference type="SAM" id="Phobius"/>
    </source>
</evidence>
<dbReference type="Proteomes" id="UP000271162">
    <property type="component" value="Unassembled WGS sequence"/>
</dbReference>
<dbReference type="EMBL" id="UYSL01022317">
    <property type="protein sequence ID" value="VDL80251.1"/>
    <property type="molecule type" value="Genomic_DNA"/>
</dbReference>
<proteinExistence type="predicted"/>
<keyword evidence="1" id="KW-1133">Transmembrane helix</keyword>
<keyword evidence="3" id="KW-1185">Reference proteome</keyword>
<keyword evidence="1" id="KW-0472">Membrane</keyword>
<dbReference type="AlphaFoldDB" id="A0A0N4YIC3"/>
<accession>A0A0N4YIC3</accession>
<keyword evidence="1" id="KW-0812">Transmembrane</keyword>
<evidence type="ECO:0000313" key="4">
    <source>
        <dbReference type="WBParaSite" id="NBR_0001665501-mRNA-1"/>
    </source>
</evidence>
<reference evidence="4" key="1">
    <citation type="submission" date="2017-02" db="UniProtKB">
        <authorList>
            <consortium name="WormBaseParasite"/>
        </authorList>
    </citation>
    <scope>IDENTIFICATION</scope>
</reference>
<feature type="transmembrane region" description="Helical" evidence="1">
    <location>
        <begin position="153"/>
        <end position="176"/>
    </location>
</feature>
<feature type="transmembrane region" description="Helical" evidence="1">
    <location>
        <begin position="99"/>
        <end position="118"/>
    </location>
</feature>
<dbReference type="WBParaSite" id="NBR_0001665501-mRNA-1">
    <property type="protein sequence ID" value="NBR_0001665501-mRNA-1"/>
    <property type="gene ID" value="NBR_0001665501"/>
</dbReference>
<organism evidence="4">
    <name type="scientific">Nippostrongylus brasiliensis</name>
    <name type="common">Rat hookworm</name>
    <dbReference type="NCBI Taxonomy" id="27835"/>
    <lineage>
        <taxon>Eukaryota</taxon>
        <taxon>Metazoa</taxon>
        <taxon>Ecdysozoa</taxon>
        <taxon>Nematoda</taxon>
        <taxon>Chromadorea</taxon>
        <taxon>Rhabditida</taxon>
        <taxon>Rhabditina</taxon>
        <taxon>Rhabditomorpha</taxon>
        <taxon>Strongyloidea</taxon>
        <taxon>Heligmosomidae</taxon>
        <taxon>Nippostrongylus</taxon>
    </lineage>
</organism>
<evidence type="ECO:0000313" key="2">
    <source>
        <dbReference type="EMBL" id="VDL80251.1"/>
    </source>
</evidence>
<sequence>MELGRGLQRCKEKLLRSHQKPELRRDLAILIVRHVEKFANGVHQAWASIGDALAGGGSPVESFFSKIDAITRDIAEKTKGLHSWSVYTTLKSHLSRSSAAPGIFALLLVFLAGILCFVRCSFGSHRRSTRSVTTSTPPLHSSTRAHADFMPMIGFYVLLLFAFIAIAISCLEYLGILKITELCKHISQNKTLALYDSLEKGNASSTDLNVRIR</sequence>
<gene>
    <name evidence="2" type="ORF">NBR_LOCUS16656</name>
</gene>